<dbReference type="InterPro" id="IPR013783">
    <property type="entry name" value="Ig-like_fold"/>
</dbReference>
<dbReference type="GO" id="GO:0043169">
    <property type="term" value="F:cation binding"/>
    <property type="evidence" value="ECO:0007669"/>
    <property type="project" value="InterPro"/>
</dbReference>
<feature type="domain" description="Glycosyl hydrolase family 13 catalytic" evidence="13">
    <location>
        <begin position="251"/>
        <end position="619"/>
    </location>
</feature>
<feature type="active site" description="Nucleophile" evidence="11 12">
    <location>
        <position position="416"/>
    </location>
</feature>
<evidence type="ECO:0000313" key="14">
    <source>
        <dbReference type="EMBL" id="ANW97619.1"/>
    </source>
</evidence>
<evidence type="ECO:0000256" key="1">
    <source>
        <dbReference type="ARBA" id="ARBA00000826"/>
    </source>
</evidence>
<dbReference type="InterPro" id="IPR054169">
    <property type="entry name" value="GlgB_N"/>
</dbReference>
<feature type="active site" description="Proton donor" evidence="11 12">
    <location>
        <position position="469"/>
    </location>
</feature>
<evidence type="ECO:0000256" key="9">
    <source>
        <dbReference type="ARBA" id="ARBA00023056"/>
    </source>
</evidence>
<dbReference type="NCBIfam" id="NF003811">
    <property type="entry name" value="PRK05402.1"/>
    <property type="match status" value="1"/>
</dbReference>
<evidence type="ECO:0000313" key="15">
    <source>
        <dbReference type="Proteomes" id="UP000092971"/>
    </source>
</evidence>
<dbReference type="UniPathway" id="UPA00164"/>
<dbReference type="AlphaFoldDB" id="A0A1B1YA68"/>
<dbReference type="PIRSF" id="PIRSF000463">
    <property type="entry name" value="GlgB"/>
    <property type="match status" value="1"/>
</dbReference>
<evidence type="ECO:0000256" key="11">
    <source>
        <dbReference type="HAMAP-Rule" id="MF_00685"/>
    </source>
</evidence>
<dbReference type="Proteomes" id="UP000092971">
    <property type="component" value="Chromosome"/>
</dbReference>
<dbReference type="FunFam" id="2.60.40.10:FF:000169">
    <property type="entry name" value="1,4-alpha-glucan branching enzyme GlgB"/>
    <property type="match status" value="1"/>
</dbReference>
<dbReference type="PANTHER" id="PTHR43651">
    <property type="entry name" value="1,4-ALPHA-GLUCAN-BRANCHING ENZYME"/>
    <property type="match status" value="1"/>
</dbReference>
<dbReference type="InterPro" id="IPR006048">
    <property type="entry name" value="A-amylase/branching_C"/>
</dbReference>
<dbReference type="Gene3D" id="3.20.20.80">
    <property type="entry name" value="Glycosidases"/>
    <property type="match status" value="1"/>
</dbReference>
<evidence type="ECO:0000256" key="7">
    <source>
        <dbReference type="ARBA" id="ARBA00022679"/>
    </source>
</evidence>
<comment type="catalytic activity">
    <reaction evidence="1 11">
        <text>Transfers a segment of a (1-&gt;4)-alpha-D-glucan chain to a primary hydroxy group in a similar glucan chain.</text>
        <dbReference type="EC" id="2.4.1.18"/>
    </reaction>
</comment>
<comment type="similarity">
    <text evidence="4 11">Belongs to the glycosyl hydrolase 13 family. GlgB subfamily.</text>
</comment>
<dbReference type="HAMAP" id="MF_00685">
    <property type="entry name" value="GlgB"/>
    <property type="match status" value="1"/>
</dbReference>
<keyword evidence="8" id="KW-0136">Cellulose degradation</keyword>
<dbReference type="InterPro" id="IPR013780">
    <property type="entry name" value="Glyco_hydro_b"/>
</dbReference>
<dbReference type="InterPro" id="IPR014756">
    <property type="entry name" value="Ig_E-set"/>
</dbReference>
<evidence type="ECO:0000256" key="12">
    <source>
        <dbReference type="PIRSR" id="PIRSR000463-1"/>
    </source>
</evidence>
<evidence type="ECO:0000256" key="2">
    <source>
        <dbReference type="ARBA" id="ARBA00002953"/>
    </source>
</evidence>
<keyword evidence="5 11" id="KW-0321">Glycogen metabolism</keyword>
<dbReference type="OrthoDB" id="9800174at2"/>
<reference evidence="14 15" key="1">
    <citation type="submission" date="2016-02" db="EMBL/GenBank/DDBJ databases">
        <title>Comparison of Clostridium stercorarium subspecies using comparative genomics and transcriptomics.</title>
        <authorList>
            <person name="Schellenberg J."/>
            <person name="Thallinger G."/>
            <person name="Levin D.B."/>
            <person name="Zhang X."/>
            <person name="Alvare G."/>
            <person name="Fristensky B."/>
            <person name="Sparling R."/>
        </authorList>
    </citation>
    <scope>NUCLEOTIDE SEQUENCE [LARGE SCALE GENOMIC DNA]</scope>
    <source>
        <strain evidence="14 15">DSM 2910</strain>
    </source>
</reference>
<dbReference type="PANTHER" id="PTHR43651:SF3">
    <property type="entry name" value="1,4-ALPHA-GLUCAN-BRANCHING ENZYME"/>
    <property type="match status" value="1"/>
</dbReference>
<dbReference type="InterPro" id="IPR004193">
    <property type="entry name" value="Glyco_hydro_13_N"/>
</dbReference>
<dbReference type="SMART" id="SM00642">
    <property type="entry name" value="Aamy"/>
    <property type="match status" value="1"/>
</dbReference>
<dbReference type="NCBIfam" id="NF008967">
    <property type="entry name" value="PRK12313.1"/>
    <property type="match status" value="1"/>
</dbReference>
<dbReference type="GO" id="GO:0005829">
    <property type="term" value="C:cytosol"/>
    <property type="evidence" value="ECO:0007669"/>
    <property type="project" value="TreeGrafter"/>
</dbReference>
<organism evidence="14 15">
    <name type="scientific">Thermoclostridium stercorarium subsp. thermolacticum DSM 2910</name>
    <dbReference type="NCBI Taxonomy" id="1121336"/>
    <lineage>
        <taxon>Bacteria</taxon>
        <taxon>Bacillati</taxon>
        <taxon>Bacillota</taxon>
        <taxon>Clostridia</taxon>
        <taxon>Eubacteriales</taxon>
        <taxon>Oscillospiraceae</taxon>
        <taxon>Thermoclostridium</taxon>
    </lineage>
</organism>
<evidence type="ECO:0000256" key="3">
    <source>
        <dbReference type="ARBA" id="ARBA00004964"/>
    </source>
</evidence>
<keyword evidence="10 11" id="KW-0119">Carbohydrate metabolism</keyword>
<evidence type="ECO:0000256" key="10">
    <source>
        <dbReference type="ARBA" id="ARBA00023277"/>
    </source>
</evidence>
<dbReference type="Pfam" id="PF02806">
    <property type="entry name" value="Alpha-amylase_C"/>
    <property type="match status" value="1"/>
</dbReference>
<dbReference type="CDD" id="cd11322">
    <property type="entry name" value="AmyAc_Glg_BE"/>
    <property type="match status" value="1"/>
</dbReference>
<evidence type="ECO:0000256" key="5">
    <source>
        <dbReference type="ARBA" id="ARBA00022600"/>
    </source>
</evidence>
<dbReference type="SUPFAM" id="SSF51011">
    <property type="entry name" value="Glycosyl hydrolase domain"/>
    <property type="match status" value="1"/>
</dbReference>
<dbReference type="InterPro" id="IPR044143">
    <property type="entry name" value="GlgB_N_E_set_prok"/>
</dbReference>
<dbReference type="GO" id="GO:0005978">
    <property type="term" value="P:glycogen biosynthetic process"/>
    <property type="evidence" value="ECO:0007669"/>
    <property type="project" value="UniProtKB-UniRule"/>
</dbReference>
<keyword evidence="6 11" id="KW-0328">Glycosyltransferase</keyword>
<dbReference type="EC" id="2.4.1.18" evidence="11"/>
<evidence type="ECO:0000256" key="6">
    <source>
        <dbReference type="ARBA" id="ARBA00022676"/>
    </source>
</evidence>
<dbReference type="Pfam" id="PF00128">
    <property type="entry name" value="Alpha-amylase"/>
    <property type="match status" value="1"/>
</dbReference>
<dbReference type="SMR" id="A0A1B1YA68"/>
<evidence type="ECO:0000256" key="4">
    <source>
        <dbReference type="ARBA" id="ARBA00009000"/>
    </source>
</evidence>
<dbReference type="Gene3D" id="2.60.40.1180">
    <property type="entry name" value="Golgi alpha-mannosidase II"/>
    <property type="match status" value="1"/>
</dbReference>
<evidence type="ECO:0000259" key="13">
    <source>
        <dbReference type="SMART" id="SM00642"/>
    </source>
</evidence>
<dbReference type="Pfam" id="PF02922">
    <property type="entry name" value="CBM_48"/>
    <property type="match status" value="1"/>
</dbReference>
<dbReference type="NCBIfam" id="TIGR01515">
    <property type="entry name" value="branching_enzym"/>
    <property type="match status" value="1"/>
</dbReference>
<dbReference type="CDD" id="cd02855">
    <property type="entry name" value="E_set_GBE_prok_N"/>
    <property type="match status" value="1"/>
</dbReference>
<dbReference type="InterPro" id="IPR017853">
    <property type="entry name" value="GH"/>
</dbReference>
<sequence>MGYVFDENGIEAVICGFHKNPHEILGMHTQGDETAICAYIPNAKHIEVVFYKSGLSYEMDKKDDRGFFTVIIPGRPENSMYKFKVTDHTGHRFETYDPYSFLPTISDYDLYLFNEGTHHRIYEKLGAHIRNINGVSGVSFCVWAPEAKRVSVVGDFNQWDGRRHQMRMLGSSGVWEIFIPGLVKNDIYKYEIKTPFDEIYLKADPYAFYAEKPPKTASKVYDLHNYEWHDEQWMKQREKESTFDKPLNIYEVHLGSWMQQPDPDPESETGFKPLSYRQLAEKLVPYVKEMGYTHIELLPVMEHPYDGSWGYQITGYYAVTARYGIPEDFKYFIDTCHQNGIGVILDWVPVHFPKDGHGLARFDGTACYEHEHPLLGEHHQWGTHIFNFSRNEVRSFLISNAIYWFDIFHVDGLRVDAVAFMLYLDYCRNDGEWIPNRYGGRENLDAIEFLKQLNCAVYKYFPNVLMIAEDSTAWPMVTRPVHVGGLGFSHKWNMGWMNDFLRYMSMDPIYRKYHHNLITFSFMYAWSENFILVLSHDEVVHGKCSLLNKMPGDYWQKFAGLRAALGYFIGHPGKKLLFMGGEFGQFIEWKYKESLDWHLLSYPMHEKLHRYVRELNNLYLNEPALYEVDFHYDGFEWIDCNDTENSIVSFIRKGKDWRDMLIFVCNFTPVTHENYRIGAPFYTYYEEVFNSDREKYGGSNVINAGKIHSENIPYHHRPYSLVLRIPPLATIILRPDLKNFR</sequence>
<dbReference type="SUPFAM" id="SSF81296">
    <property type="entry name" value="E set domains"/>
    <property type="match status" value="2"/>
</dbReference>
<evidence type="ECO:0000256" key="8">
    <source>
        <dbReference type="ARBA" id="ARBA00023001"/>
    </source>
</evidence>
<dbReference type="GO" id="GO:0004553">
    <property type="term" value="F:hydrolase activity, hydrolyzing O-glycosyl compounds"/>
    <property type="evidence" value="ECO:0007669"/>
    <property type="project" value="InterPro"/>
</dbReference>
<comment type="pathway">
    <text evidence="3 11">Glycan biosynthesis; glycogen biosynthesis.</text>
</comment>
<keyword evidence="9 11" id="KW-0320">Glycogen biosynthesis</keyword>
<dbReference type="SUPFAM" id="SSF51445">
    <property type="entry name" value="(Trans)glycosidases"/>
    <property type="match status" value="1"/>
</dbReference>
<accession>A0A1B1YA68</accession>
<dbReference type="RefSeq" id="WP_015357831.1">
    <property type="nucleotide sequence ID" value="NZ_CP014672.1"/>
</dbReference>
<keyword evidence="7 11" id="KW-0808">Transferase</keyword>
<dbReference type="EMBL" id="CP014672">
    <property type="protein sequence ID" value="ANW97619.1"/>
    <property type="molecule type" value="Genomic_DNA"/>
</dbReference>
<dbReference type="InterPro" id="IPR037439">
    <property type="entry name" value="Branching_enzy"/>
</dbReference>
<proteinExistence type="inferred from homology"/>
<keyword evidence="8" id="KW-0624">Polysaccharide degradation</keyword>
<name>A0A1B1YA68_THEST</name>
<dbReference type="InterPro" id="IPR006047">
    <property type="entry name" value="GH13_cat_dom"/>
</dbReference>
<dbReference type="InterPro" id="IPR006407">
    <property type="entry name" value="GlgB"/>
</dbReference>
<protein>
    <recommendedName>
        <fullName evidence="11">1,4-alpha-glucan branching enzyme GlgB</fullName>
        <ecNumber evidence="11">2.4.1.18</ecNumber>
    </recommendedName>
    <alternativeName>
        <fullName evidence="11">1,4-alpha-D-glucan:1,4-alpha-D-glucan 6-glucosyl-transferase</fullName>
    </alternativeName>
    <alternativeName>
        <fullName evidence="11">Alpha-(1-&gt;4)-glucan branching enzyme</fullName>
    </alternativeName>
    <alternativeName>
        <fullName evidence="11">Glycogen branching enzyme</fullName>
        <shortName evidence="11">BE</shortName>
    </alternativeName>
</protein>
<comment type="subunit">
    <text evidence="11">Monomer.</text>
</comment>
<gene>
    <name evidence="11" type="primary">glgB</name>
    <name evidence="14" type="ORF">CSTERTH_00485</name>
</gene>
<dbReference type="GO" id="GO:0030245">
    <property type="term" value="P:cellulose catabolic process"/>
    <property type="evidence" value="ECO:0007669"/>
    <property type="project" value="UniProtKB-KW"/>
</dbReference>
<comment type="function">
    <text evidence="2 11">Catalyzes the formation of the alpha-1,6-glucosidic linkages in glycogen by scission of a 1,4-alpha-linked oligosaccharide from growing alpha-1,4-glucan chains and the subsequent attachment of the oligosaccharide to the alpha-1,6 position.</text>
</comment>
<dbReference type="Pfam" id="PF22019">
    <property type="entry name" value="GlgB_N"/>
    <property type="match status" value="1"/>
</dbReference>
<dbReference type="FunFam" id="3.20.20.80:FF:000003">
    <property type="entry name" value="1,4-alpha-glucan branching enzyme GlgB"/>
    <property type="match status" value="1"/>
</dbReference>
<dbReference type="FunFam" id="2.60.40.1180:FF:000002">
    <property type="entry name" value="1,4-alpha-glucan branching enzyme GlgB"/>
    <property type="match status" value="1"/>
</dbReference>
<dbReference type="Gene3D" id="2.60.40.10">
    <property type="entry name" value="Immunoglobulins"/>
    <property type="match status" value="2"/>
</dbReference>
<dbReference type="GO" id="GO:0003844">
    <property type="term" value="F:1,4-alpha-glucan branching enzyme activity"/>
    <property type="evidence" value="ECO:0007669"/>
    <property type="project" value="UniProtKB-UniRule"/>
</dbReference>